<accession>A0ABY1ACL2</accession>
<dbReference type="EMBL" id="FOCC01000009">
    <property type="protein sequence ID" value="SEM81407.1"/>
    <property type="molecule type" value="Genomic_DNA"/>
</dbReference>
<protein>
    <submittedName>
        <fullName evidence="1">Arabinogalactan endo-1,4-beta-galactosidase</fullName>
    </submittedName>
</protein>
<proteinExistence type="predicted"/>
<comment type="caution">
    <text evidence="1">The sequence shown here is derived from an EMBL/GenBank/DDBJ whole genome shotgun (WGS) entry which is preliminary data.</text>
</comment>
<reference evidence="1 2" key="1">
    <citation type="submission" date="2016-10" db="EMBL/GenBank/DDBJ databases">
        <authorList>
            <person name="Varghese N."/>
            <person name="Submissions S."/>
        </authorList>
    </citation>
    <scope>NUCLEOTIDE SEQUENCE [LARGE SCALE GENOMIC DNA]</scope>
    <source>
        <strain evidence="1 2">WC1T17</strain>
    </source>
</reference>
<name>A0ABY1ACL2_9LACO</name>
<evidence type="ECO:0000313" key="1">
    <source>
        <dbReference type="EMBL" id="SEM81407.1"/>
    </source>
</evidence>
<evidence type="ECO:0000313" key="2">
    <source>
        <dbReference type="Proteomes" id="UP000182089"/>
    </source>
</evidence>
<dbReference type="SUPFAM" id="SSF69360">
    <property type="entry name" value="Cell wall binding repeat"/>
    <property type="match status" value="1"/>
</dbReference>
<gene>
    <name evidence="1" type="ORF">SAMN05216431_10971</name>
</gene>
<organism evidence="1 2">
    <name type="scientific">Ligilactobacillus ruminis</name>
    <dbReference type="NCBI Taxonomy" id="1623"/>
    <lineage>
        <taxon>Bacteria</taxon>
        <taxon>Bacillati</taxon>
        <taxon>Bacillota</taxon>
        <taxon>Bacilli</taxon>
        <taxon>Lactobacillales</taxon>
        <taxon>Lactobacillaceae</taxon>
        <taxon>Ligilactobacillus</taxon>
    </lineage>
</organism>
<dbReference type="Proteomes" id="UP000182089">
    <property type="component" value="Unassembled WGS sequence"/>
</dbReference>
<dbReference type="Gene3D" id="2.10.270.10">
    <property type="entry name" value="Cholin Binding"/>
    <property type="match status" value="1"/>
</dbReference>
<sequence>MCFKGVQYIANQNKLVLYNASGQMLYGTQTVSGKKYYFNKVTGALQQTGQVYLQGHWYLLNSYSKPLTGFQYISSQKKTNRTIGLFLL</sequence>